<sequence length="61" mass="6729">MQTNPKNHRVRDLIWAETVNNAHVPAATHYGEEGGGEDRKRAVSSRGMVRASGDERQKLSG</sequence>
<dbReference type="AlphaFoldDB" id="A0A081AH42"/>
<evidence type="ECO:0000313" key="3">
    <source>
        <dbReference type="Proteomes" id="UP000028582"/>
    </source>
</evidence>
<evidence type="ECO:0000313" key="2">
    <source>
        <dbReference type="EMBL" id="ETO78203.1"/>
    </source>
</evidence>
<accession>A0A081AH42</accession>
<feature type="region of interest" description="Disordered" evidence="1">
    <location>
        <begin position="26"/>
        <end position="61"/>
    </location>
</feature>
<reference evidence="2 3" key="1">
    <citation type="submission" date="2013-11" db="EMBL/GenBank/DDBJ databases">
        <title>The Genome Sequence of Phytophthora parasitica P1976.</title>
        <authorList>
            <consortium name="The Broad Institute Genomics Platform"/>
            <person name="Russ C."/>
            <person name="Tyler B."/>
            <person name="Panabieres F."/>
            <person name="Shan W."/>
            <person name="Tripathy S."/>
            <person name="Grunwald N."/>
            <person name="Machado M."/>
            <person name="Johnson C.S."/>
            <person name="Walker B."/>
            <person name="Young S."/>
            <person name="Zeng Q."/>
            <person name="Gargeya S."/>
            <person name="Fitzgerald M."/>
            <person name="Haas B."/>
            <person name="Abouelleil A."/>
            <person name="Allen A.W."/>
            <person name="Alvarado L."/>
            <person name="Arachchi H.M."/>
            <person name="Berlin A.M."/>
            <person name="Chapman S.B."/>
            <person name="Gainer-Dewar J."/>
            <person name="Goldberg J."/>
            <person name="Griggs A."/>
            <person name="Gujja S."/>
            <person name="Hansen M."/>
            <person name="Howarth C."/>
            <person name="Imamovic A."/>
            <person name="Ireland A."/>
            <person name="Larimer J."/>
            <person name="McCowan C."/>
            <person name="Murphy C."/>
            <person name="Pearson M."/>
            <person name="Poon T.W."/>
            <person name="Priest M."/>
            <person name="Roberts A."/>
            <person name="Saif S."/>
            <person name="Shea T."/>
            <person name="Sisk P."/>
            <person name="Sykes S."/>
            <person name="Wortman J."/>
            <person name="Nusbaum C."/>
            <person name="Birren B."/>
        </authorList>
    </citation>
    <scope>NUCLEOTIDE SEQUENCE [LARGE SCALE GENOMIC DNA]</scope>
    <source>
        <strain evidence="2 3">P1976</strain>
    </source>
</reference>
<feature type="compositionally biased region" description="Basic and acidic residues" evidence="1">
    <location>
        <begin position="52"/>
        <end position="61"/>
    </location>
</feature>
<comment type="caution">
    <text evidence="2">The sequence shown here is derived from an EMBL/GenBank/DDBJ whole genome shotgun (WGS) entry which is preliminary data.</text>
</comment>
<dbReference type="Proteomes" id="UP000028582">
    <property type="component" value="Unassembled WGS sequence"/>
</dbReference>
<evidence type="ECO:0000256" key="1">
    <source>
        <dbReference type="SAM" id="MobiDB-lite"/>
    </source>
</evidence>
<protein>
    <submittedName>
        <fullName evidence="2">Uncharacterized protein</fullName>
    </submittedName>
</protein>
<feature type="compositionally biased region" description="Basic and acidic residues" evidence="1">
    <location>
        <begin position="30"/>
        <end position="41"/>
    </location>
</feature>
<gene>
    <name evidence="2" type="ORF">F444_06834</name>
</gene>
<organism evidence="2 3">
    <name type="scientific">Phytophthora nicotianae P1976</name>
    <dbReference type="NCBI Taxonomy" id="1317066"/>
    <lineage>
        <taxon>Eukaryota</taxon>
        <taxon>Sar</taxon>
        <taxon>Stramenopiles</taxon>
        <taxon>Oomycota</taxon>
        <taxon>Peronosporomycetes</taxon>
        <taxon>Peronosporales</taxon>
        <taxon>Peronosporaceae</taxon>
        <taxon>Phytophthora</taxon>
    </lineage>
</organism>
<proteinExistence type="predicted"/>
<dbReference type="EMBL" id="ANJA01001221">
    <property type="protein sequence ID" value="ETO78203.1"/>
    <property type="molecule type" value="Genomic_DNA"/>
</dbReference>
<name>A0A081AH42_PHYNI</name>